<organism evidence="1 2">
    <name type="scientific">Lasius niger</name>
    <name type="common">Black garden ant</name>
    <dbReference type="NCBI Taxonomy" id="67767"/>
    <lineage>
        <taxon>Eukaryota</taxon>
        <taxon>Metazoa</taxon>
        <taxon>Ecdysozoa</taxon>
        <taxon>Arthropoda</taxon>
        <taxon>Hexapoda</taxon>
        <taxon>Insecta</taxon>
        <taxon>Pterygota</taxon>
        <taxon>Neoptera</taxon>
        <taxon>Endopterygota</taxon>
        <taxon>Hymenoptera</taxon>
        <taxon>Apocrita</taxon>
        <taxon>Aculeata</taxon>
        <taxon>Formicoidea</taxon>
        <taxon>Formicidae</taxon>
        <taxon>Formicinae</taxon>
        <taxon>Lasius</taxon>
        <taxon>Lasius</taxon>
    </lineage>
</organism>
<proteinExistence type="predicted"/>
<gene>
    <name evidence="1" type="ORF">RF55_20974</name>
</gene>
<keyword evidence="2" id="KW-1185">Reference proteome</keyword>
<evidence type="ECO:0000313" key="1">
    <source>
        <dbReference type="EMBL" id="KMQ83083.1"/>
    </source>
</evidence>
<dbReference type="Proteomes" id="UP000036403">
    <property type="component" value="Unassembled WGS sequence"/>
</dbReference>
<reference evidence="1 2" key="1">
    <citation type="submission" date="2015-04" db="EMBL/GenBank/DDBJ databases">
        <title>Lasius niger genome sequencing.</title>
        <authorList>
            <person name="Konorov E.A."/>
            <person name="Nikitin M.A."/>
            <person name="Kirill M.V."/>
            <person name="Chang P."/>
        </authorList>
    </citation>
    <scope>NUCLEOTIDE SEQUENCE [LARGE SCALE GENOMIC DNA]</scope>
    <source>
        <tissue evidence="1">Whole</tissue>
    </source>
</reference>
<evidence type="ECO:0000313" key="2">
    <source>
        <dbReference type="Proteomes" id="UP000036403"/>
    </source>
</evidence>
<dbReference type="EMBL" id="LBMM01021424">
    <property type="protein sequence ID" value="KMQ83083.1"/>
    <property type="molecule type" value="Genomic_DNA"/>
</dbReference>
<dbReference type="PaxDb" id="67767-A0A0J7JY40"/>
<comment type="caution">
    <text evidence="1">The sequence shown here is derived from an EMBL/GenBank/DDBJ whole genome shotgun (WGS) entry which is preliminary data.</text>
</comment>
<name>A0A0J7JY40_LASNI</name>
<dbReference type="AlphaFoldDB" id="A0A0J7JY40"/>
<sequence length="81" mass="9270">MRRFAAAFADIETQAAFQLFFRFFKQQNDRAKTTLAAGIEVGELDFHRQTDIAGHHVPQRVEVGAKPLVQRKLMREIAVEV</sequence>
<protein>
    <submittedName>
        <fullName evidence="1">Uncharacterized protein</fullName>
    </submittedName>
</protein>
<accession>A0A0J7JY40</accession>